<dbReference type="PANTHER" id="PTHR46825:SF11">
    <property type="entry name" value="PENICILLIN-BINDING PROTEIN 4"/>
    <property type="match status" value="1"/>
</dbReference>
<dbReference type="Gene3D" id="3.40.50.300">
    <property type="entry name" value="P-loop containing nucleotide triphosphate hydrolases"/>
    <property type="match status" value="1"/>
</dbReference>
<accession>A0A6N9PXG2</accession>
<dbReference type="SUPFAM" id="SSF56601">
    <property type="entry name" value="beta-lactamase/transpeptidase-like"/>
    <property type="match status" value="1"/>
</dbReference>
<dbReference type="InterPro" id="IPR011527">
    <property type="entry name" value="ABC1_TM_dom"/>
</dbReference>
<dbReference type="Pfam" id="PF00144">
    <property type="entry name" value="Beta-lactamase"/>
    <property type="match status" value="1"/>
</dbReference>
<keyword evidence="2 7" id="KW-0812">Transmembrane</keyword>
<comment type="subcellular location">
    <subcellularLocation>
        <location evidence="1">Cell membrane</location>
        <topology evidence="1">Multi-pass membrane protein</topology>
    </subcellularLocation>
</comment>
<evidence type="ECO:0000256" key="5">
    <source>
        <dbReference type="ARBA" id="ARBA00022989"/>
    </source>
</evidence>
<proteinExistence type="predicted"/>
<organism evidence="10 11">
    <name type="scientific">Chengkuizengella marina</name>
    <dbReference type="NCBI Taxonomy" id="2507566"/>
    <lineage>
        <taxon>Bacteria</taxon>
        <taxon>Bacillati</taxon>
        <taxon>Bacillota</taxon>
        <taxon>Bacilli</taxon>
        <taxon>Bacillales</taxon>
        <taxon>Paenibacillaceae</taxon>
        <taxon>Chengkuizengella</taxon>
    </lineage>
</organism>
<dbReference type="InterPro" id="IPR003593">
    <property type="entry name" value="AAA+_ATPase"/>
</dbReference>
<evidence type="ECO:0000256" key="3">
    <source>
        <dbReference type="ARBA" id="ARBA00022741"/>
    </source>
</evidence>
<evidence type="ECO:0000256" key="1">
    <source>
        <dbReference type="ARBA" id="ARBA00004651"/>
    </source>
</evidence>
<dbReference type="InterPro" id="IPR003439">
    <property type="entry name" value="ABC_transporter-like_ATP-bd"/>
</dbReference>
<dbReference type="InterPro" id="IPR050491">
    <property type="entry name" value="AmpC-like"/>
</dbReference>
<dbReference type="Gene3D" id="1.20.1560.10">
    <property type="entry name" value="ABC transporter type 1, transmembrane domain"/>
    <property type="match status" value="1"/>
</dbReference>
<dbReference type="OrthoDB" id="846150at2"/>
<dbReference type="Pfam" id="PF00005">
    <property type="entry name" value="ABC_tran"/>
    <property type="match status" value="1"/>
</dbReference>
<evidence type="ECO:0000259" key="8">
    <source>
        <dbReference type="PROSITE" id="PS50893"/>
    </source>
</evidence>
<keyword evidence="4" id="KW-0067">ATP-binding</keyword>
<feature type="transmembrane region" description="Helical" evidence="7">
    <location>
        <begin position="529"/>
        <end position="547"/>
    </location>
</feature>
<evidence type="ECO:0000259" key="9">
    <source>
        <dbReference type="PROSITE" id="PS50929"/>
    </source>
</evidence>
<dbReference type="GO" id="GO:1904680">
    <property type="term" value="F:peptide transmembrane transporter activity"/>
    <property type="evidence" value="ECO:0007669"/>
    <property type="project" value="InterPro"/>
</dbReference>
<dbReference type="InterPro" id="IPR012338">
    <property type="entry name" value="Beta-lactam/transpept-like"/>
</dbReference>
<name>A0A6N9PXG2_9BACL</name>
<feature type="domain" description="ABC transmembrane type-1" evidence="9">
    <location>
        <begin position="497"/>
        <end position="774"/>
    </location>
</feature>
<dbReference type="NCBIfam" id="TIGR01194">
    <property type="entry name" value="cyc_pep_trnsptr"/>
    <property type="match status" value="1"/>
</dbReference>
<feature type="transmembrane region" description="Helical" evidence="7">
    <location>
        <begin position="604"/>
        <end position="625"/>
    </location>
</feature>
<dbReference type="InterPro" id="IPR027417">
    <property type="entry name" value="P-loop_NTPase"/>
</dbReference>
<dbReference type="EMBL" id="SIJB01000004">
    <property type="protein sequence ID" value="NBI27596.1"/>
    <property type="molecule type" value="Genomic_DNA"/>
</dbReference>
<sequence length="1028" mass="116511">MRTLKIFIILVSLMILLIQSSVMASAIFSDELRNEIEEFINESMDQSDIPGLSVVIVKKDETVYQQGFGYADVENHIPVTDNTLFELGSTSKAFTALAILQLEEQGLISLEDSVTEYIPWLSFKYKGKKENITLNQLLYHTSGIPFQSIKEIPVSESDIALEMTVRTLIGETLDFKPGEQFLYATINYDVLGLVIQEVTGLSYENYMKKELLEPLHLNDTYLFREEAGSQLAIGYKPSLLRNEAYDAPMYRGNTPAGYLISNANDMAKWLKIQLGSGSNTVALREVVEKSHVPDRTVSPSPDGSSYAAGWAVFQKGSGEISHGGNNPNYASFITFRPADGIGIAVLGNLNSSDIQFISEGIMNLIFNKKLESMGTDFYQSMDNVSSAVIFITIPILLLVIWFIGIAIKQVLIKKRKFEGSIAKLFTSLVLFSIFIAGFSYCLYQIPNVLYWGLNWDFVKVWAPISLTIAVLCIFTSGILFSLYYMLTLFFPKQDDKGMLVLIMLSIVSGFGNALIIFMVNEALNRGEGFQSGLFTYFAFGILLYVFGQKLVRTKLIKIANQMVYQKRTELIDKLLNTSYQNIDAMEQGKIEASLNNDTETISDFSNIVITGATSLVTLICCFVYMGIISFYGLLASILFIFIAAGLHFFFGRQANKLWEQTRDIQNVFFKFIRNLNDGFKELRLNREKRTDFKLDMQKSNQMYKEKRIQGDVKFANVNVVGELLFTFVIGAVAFMFPILFMDLKVDSLRSYVFVLLYMTGPVHGILGTIPNIFRVRISWNRIQQLSKELDVIHVKQNQSIFDPHEIDDNVVELQLREVEYTYQTNEGETFKVGPISTAFKSGEVTFITGGNGSGKSTLAKIATGLYEVELGEITINGIQVSSEKLGEKYSAIFSDFHLFEKLYGIQYEMKNNEINEYLDLMLLKEKVRIENGVLNTVKLSTGQRKRLALIISYLEDRPIYLFDEWAADQDPEFREFFYNTLLPELKNRGKCVIVITHDDRYFETADKLIKMEMGKIVQSERLQFSESS</sequence>
<dbReference type="AlphaFoldDB" id="A0A6N9PXG2"/>
<feature type="transmembrane region" description="Helical" evidence="7">
    <location>
        <begin position="631"/>
        <end position="650"/>
    </location>
</feature>
<evidence type="ECO:0000313" key="10">
    <source>
        <dbReference type="EMBL" id="NBI27596.1"/>
    </source>
</evidence>
<comment type="caution">
    <text evidence="10">The sequence shown here is derived from an EMBL/GenBank/DDBJ whole genome shotgun (WGS) entry which is preliminary data.</text>
</comment>
<dbReference type="PANTHER" id="PTHR46825">
    <property type="entry name" value="D-ALANYL-D-ALANINE-CARBOXYPEPTIDASE/ENDOPEPTIDASE AMPH"/>
    <property type="match status" value="1"/>
</dbReference>
<dbReference type="GO" id="GO:0016887">
    <property type="term" value="F:ATP hydrolysis activity"/>
    <property type="evidence" value="ECO:0007669"/>
    <property type="project" value="InterPro"/>
</dbReference>
<keyword evidence="5 7" id="KW-1133">Transmembrane helix</keyword>
<dbReference type="SUPFAM" id="SSF90123">
    <property type="entry name" value="ABC transporter transmembrane region"/>
    <property type="match status" value="1"/>
</dbReference>
<dbReference type="Proteomes" id="UP000448943">
    <property type="component" value="Unassembled WGS sequence"/>
</dbReference>
<dbReference type="InterPro" id="IPR005898">
    <property type="entry name" value="Cyc_pep_transpt_SyrD/YojI"/>
</dbReference>
<protein>
    <submittedName>
        <fullName evidence="10">Cyclic peptide export ABC transporter</fullName>
    </submittedName>
</protein>
<reference evidence="10 11" key="1">
    <citation type="submission" date="2019-01" db="EMBL/GenBank/DDBJ databases">
        <title>Chengkuizengella sp. nov., isolated from deep-sea sediment of East Pacific Ocean.</title>
        <authorList>
            <person name="Yang J."/>
            <person name="Lai Q."/>
            <person name="Shao Z."/>
        </authorList>
    </citation>
    <scope>NUCLEOTIDE SEQUENCE [LARGE SCALE GENOMIC DNA]</scope>
    <source>
        <strain evidence="10 11">YPA3-1-1</strain>
    </source>
</reference>
<evidence type="ECO:0000256" key="7">
    <source>
        <dbReference type="SAM" id="Phobius"/>
    </source>
</evidence>
<dbReference type="PROSITE" id="PS50929">
    <property type="entry name" value="ABC_TM1F"/>
    <property type="match status" value="1"/>
</dbReference>
<keyword evidence="11" id="KW-1185">Reference proteome</keyword>
<feature type="transmembrane region" description="Helical" evidence="7">
    <location>
        <begin position="460"/>
        <end position="486"/>
    </location>
</feature>
<dbReference type="Gene3D" id="3.40.710.10">
    <property type="entry name" value="DD-peptidase/beta-lactamase superfamily"/>
    <property type="match status" value="1"/>
</dbReference>
<feature type="transmembrane region" description="Helical" evidence="7">
    <location>
        <begin position="498"/>
        <end position="517"/>
    </location>
</feature>
<dbReference type="PROSITE" id="PS00146">
    <property type="entry name" value="BETA_LACTAMASE_A"/>
    <property type="match status" value="1"/>
</dbReference>
<keyword evidence="6 7" id="KW-0472">Membrane</keyword>
<dbReference type="InterPro" id="IPR001466">
    <property type="entry name" value="Beta-lactam-related"/>
</dbReference>
<dbReference type="GO" id="GO:0140359">
    <property type="term" value="F:ABC-type transporter activity"/>
    <property type="evidence" value="ECO:0007669"/>
    <property type="project" value="InterPro"/>
</dbReference>
<gene>
    <name evidence="10" type="ORF">ERL59_01255</name>
</gene>
<dbReference type="SMART" id="SM00382">
    <property type="entry name" value="AAA"/>
    <property type="match status" value="1"/>
</dbReference>
<evidence type="ECO:0000256" key="6">
    <source>
        <dbReference type="ARBA" id="ARBA00023136"/>
    </source>
</evidence>
<feature type="transmembrane region" description="Helical" evidence="7">
    <location>
        <begin position="387"/>
        <end position="412"/>
    </location>
</feature>
<feature type="transmembrane region" description="Helical" evidence="7">
    <location>
        <begin position="714"/>
        <end position="739"/>
    </location>
</feature>
<evidence type="ECO:0000313" key="11">
    <source>
        <dbReference type="Proteomes" id="UP000448943"/>
    </source>
</evidence>
<feature type="transmembrane region" description="Helical" evidence="7">
    <location>
        <begin position="424"/>
        <end position="445"/>
    </location>
</feature>
<feature type="transmembrane region" description="Helical" evidence="7">
    <location>
        <begin position="751"/>
        <end position="773"/>
    </location>
</feature>
<dbReference type="RefSeq" id="WP_160643684.1">
    <property type="nucleotide sequence ID" value="NZ_SIJB01000004.1"/>
</dbReference>
<dbReference type="GO" id="GO:0015833">
    <property type="term" value="P:peptide transport"/>
    <property type="evidence" value="ECO:0007669"/>
    <property type="project" value="InterPro"/>
</dbReference>
<keyword evidence="3" id="KW-0547">Nucleotide-binding</keyword>
<dbReference type="PROSITE" id="PS50893">
    <property type="entry name" value="ABC_TRANSPORTER_2"/>
    <property type="match status" value="1"/>
</dbReference>
<evidence type="ECO:0000256" key="2">
    <source>
        <dbReference type="ARBA" id="ARBA00022692"/>
    </source>
</evidence>
<dbReference type="InterPro" id="IPR023650">
    <property type="entry name" value="Beta-lactam_class-A_AS"/>
</dbReference>
<dbReference type="GO" id="GO:0005886">
    <property type="term" value="C:plasma membrane"/>
    <property type="evidence" value="ECO:0007669"/>
    <property type="project" value="UniProtKB-SubCell"/>
</dbReference>
<dbReference type="InterPro" id="IPR036640">
    <property type="entry name" value="ABC1_TM_sf"/>
</dbReference>
<dbReference type="GO" id="GO:0005524">
    <property type="term" value="F:ATP binding"/>
    <property type="evidence" value="ECO:0007669"/>
    <property type="project" value="UniProtKB-KW"/>
</dbReference>
<dbReference type="SUPFAM" id="SSF52540">
    <property type="entry name" value="P-loop containing nucleoside triphosphate hydrolases"/>
    <property type="match status" value="1"/>
</dbReference>
<feature type="domain" description="ABC transporter" evidence="8">
    <location>
        <begin position="813"/>
        <end position="1027"/>
    </location>
</feature>
<evidence type="ECO:0000256" key="4">
    <source>
        <dbReference type="ARBA" id="ARBA00022840"/>
    </source>
</evidence>